<evidence type="ECO:0000256" key="3">
    <source>
        <dbReference type="ARBA" id="ARBA00022723"/>
    </source>
</evidence>
<dbReference type="EMBL" id="LJCR01003120">
    <property type="protein sequence ID" value="KPV47906.1"/>
    <property type="molecule type" value="Genomic_DNA"/>
</dbReference>
<comment type="caution">
    <text evidence="7">The sequence shown here is derived from an EMBL/GenBank/DDBJ whole genome shotgun (WGS) entry which is preliminary data.</text>
</comment>
<dbReference type="AlphaFoldDB" id="A0A0P9CQL2"/>
<comment type="similarity">
    <text evidence="2">Belongs to the metallo-dependent hydrolases superfamily. Adenosine and AMP deaminases family.</text>
</comment>
<organism evidence="7 8">
    <name type="scientific">Kouleothrix aurantiaca</name>
    <dbReference type="NCBI Taxonomy" id="186479"/>
    <lineage>
        <taxon>Bacteria</taxon>
        <taxon>Bacillati</taxon>
        <taxon>Chloroflexota</taxon>
        <taxon>Chloroflexia</taxon>
        <taxon>Chloroflexales</taxon>
        <taxon>Roseiflexineae</taxon>
        <taxon>Roseiflexaceae</taxon>
        <taxon>Kouleothrix</taxon>
    </lineage>
</organism>
<protein>
    <recommendedName>
        <fullName evidence="6">Adenosine deaminase domain-containing protein</fullName>
    </recommendedName>
</protein>
<comment type="cofactor">
    <cofactor evidence="1">
        <name>Zn(2+)</name>
        <dbReference type="ChEBI" id="CHEBI:29105"/>
    </cofactor>
</comment>
<feature type="domain" description="Adenosine deaminase" evidence="6">
    <location>
        <begin position="12"/>
        <end position="114"/>
    </location>
</feature>
<feature type="non-terminal residue" evidence="7">
    <location>
        <position position="1"/>
    </location>
</feature>
<dbReference type="SUPFAM" id="SSF51556">
    <property type="entry name" value="Metallo-dependent hydrolases"/>
    <property type="match status" value="1"/>
</dbReference>
<keyword evidence="3" id="KW-0479">Metal-binding</keyword>
<keyword evidence="5" id="KW-0862">Zinc</keyword>
<dbReference type="InterPro" id="IPR001365">
    <property type="entry name" value="A_deaminase_dom"/>
</dbReference>
<dbReference type="GO" id="GO:0019239">
    <property type="term" value="F:deaminase activity"/>
    <property type="evidence" value="ECO:0007669"/>
    <property type="project" value="InterPro"/>
</dbReference>
<dbReference type="Gene3D" id="3.20.20.140">
    <property type="entry name" value="Metal-dependent hydrolases"/>
    <property type="match status" value="1"/>
</dbReference>
<dbReference type="PANTHER" id="PTHR43114">
    <property type="entry name" value="ADENINE DEAMINASE"/>
    <property type="match status" value="1"/>
</dbReference>
<dbReference type="InterPro" id="IPR032466">
    <property type="entry name" value="Metal_Hydrolase"/>
</dbReference>
<proteinExistence type="inferred from homology"/>
<keyword evidence="8" id="KW-1185">Reference proteome</keyword>
<evidence type="ECO:0000256" key="1">
    <source>
        <dbReference type="ARBA" id="ARBA00001947"/>
    </source>
</evidence>
<evidence type="ECO:0000259" key="6">
    <source>
        <dbReference type="Pfam" id="PF00962"/>
    </source>
</evidence>
<keyword evidence="4" id="KW-0378">Hydrolase</keyword>
<evidence type="ECO:0000313" key="7">
    <source>
        <dbReference type="EMBL" id="KPV47906.1"/>
    </source>
</evidence>
<gene>
    <name evidence="7" type="ORF">SE17_40935</name>
</gene>
<accession>A0A0P9CQL2</accession>
<evidence type="ECO:0000313" key="8">
    <source>
        <dbReference type="Proteomes" id="UP000050509"/>
    </source>
</evidence>
<reference evidence="7 8" key="1">
    <citation type="submission" date="2015-09" db="EMBL/GenBank/DDBJ databases">
        <title>Draft genome sequence of Kouleothrix aurantiaca JCM 19913.</title>
        <authorList>
            <person name="Hemp J."/>
        </authorList>
    </citation>
    <scope>NUCLEOTIDE SEQUENCE [LARGE SCALE GENOMIC DNA]</scope>
    <source>
        <strain evidence="7 8">COM-B</strain>
    </source>
</reference>
<dbReference type="Proteomes" id="UP000050509">
    <property type="component" value="Unassembled WGS sequence"/>
</dbReference>
<dbReference type="GO" id="GO:0016814">
    <property type="term" value="F:hydrolase activity, acting on carbon-nitrogen (but not peptide) bonds, in cyclic amidines"/>
    <property type="evidence" value="ECO:0007669"/>
    <property type="project" value="UniProtKB-ARBA"/>
</dbReference>
<sequence length="125" mass="13177">AAIASGPTHSAQALLAHLRARNVVLDVSPSSNVCTGAVASIEAHPLPQLVAAGVPVPINTDDPTFFKTTLNDEYRLVASKFGFDADTIAQFVLNSVRATFLPEEERTALLASVEAGLEQLRVAHS</sequence>
<dbReference type="Pfam" id="PF00962">
    <property type="entry name" value="A_deaminase"/>
    <property type="match status" value="1"/>
</dbReference>
<name>A0A0P9CQL2_9CHLR</name>
<dbReference type="InterPro" id="IPR006330">
    <property type="entry name" value="Ado/ade_deaminase"/>
</dbReference>
<evidence type="ECO:0000256" key="2">
    <source>
        <dbReference type="ARBA" id="ARBA00006676"/>
    </source>
</evidence>
<evidence type="ECO:0000256" key="5">
    <source>
        <dbReference type="ARBA" id="ARBA00022833"/>
    </source>
</evidence>
<dbReference type="PANTHER" id="PTHR43114:SF6">
    <property type="entry name" value="ADENINE DEAMINASE"/>
    <property type="match status" value="1"/>
</dbReference>
<dbReference type="GO" id="GO:0046872">
    <property type="term" value="F:metal ion binding"/>
    <property type="evidence" value="ECO:0007669"/>
    <property type="project" value="UniProtKB-KW"/>
</dbReference>
<evidence type="ECO:0000256" key="4">
    <source>
        <dbReference type="ARBA" id="ARBA00022801"/>
    </source>
</evidence>